<dbReference type="SUPFAM" id="SSF53474">
    <property type="entry name" value="alpha/beta-Hydrolases"/>
    <property type="match status" value="1"/>
</dbReference>
<evidence type="ECO:0000256" key="1">
    <source>
        <dbReference type="ARBA" id="ARBA00022801"/>
    </source>
</evidence>
<dbReference type="OMA" id="WGEVECL"/>
<organism evidence="3 4">
    <name type="scientific">Armillaria ostoyae</name>
    <name type="common">Armillaria root rot fungus</name>
    <dbReference type="NCBI Taxonomy" id="47428"/>
    <lineage>
        <taxon>Eukaryota</taxon>
        <taxon>Fungi</taxon>
        <taxon>Dikarya</taxon>
        <taxon>Basidiomycota</taxon>
        <taxon>Agaricomycotina</taxon>
        <taxon>Agaricomycetes</taxon>
        <taxon>Agaricomycetidae</taxon>
        <taxon>Agaricales</taxon>
        <taxon>Marasmiineae</taxon>
        <taxon>Physalacriaceae</taxon>
        <taxon>Armillaria</taxon>
    </lineage>
</organism>
<dbReference type="PANTHER" id="PTHR48081">
    <property type="entry name" value="AB HYDROLASE SUPERFAMILY PROTEIN C4A8.06C"/>
    <property type="match status" value="1"/>
</dbReference>
<dbReference type="PANTHER" id="PTHR48081:SF31">
    <property type="entry name" value="STERYL ACETYL HYDROLASE MUG81-RELATED"/>
    <property type="match status" value="1"/>
</dbReference>
<evidence type="ECO:0000313" key="4">
    <source>
        <dbReference type="Proteomes" id="UP000219338"/>
    </source>
</evidence>
<evidence type="ECO:0000259" key="2">
    <source>
        <dbReference type="Pfam" id="PF07859"/>
    </source>
</evidence>
<reference evidence="4" key="1">
    <citation type="journal article" date="2017" name="Nat. Ecol. Evol.">
        <title>Genome expansion and lineage-specific genetic innovations in the forest pathogenic fungi Armillaria.</title>
        <authorList>
            <person name="Sipos G."/>
            <person name="Prasanna A.N."/>
            <person name="Walter M.C."/>
            <person name="O'Connor E."/>
            <person name="Balint B."/>
            <person name="Krizsan K."/>
            <person name="Kiss B."/>
            <person name="Hess J."/>
            <person name="Varga T."/>
            <person name="Slot J."/>
            <person name="Riley R."/>
            <person name="Boka B."/>
            <person name="Rigling D."/>
            <person name="Barry K."/>
            <person name="Lee J."/>
            <person name="Mihaltcheva S."/>
            <person name="LaButti K."/>
            <person name="Lipzen A."/>
            <person name="Waldron R."/>
            <person name="Moloney N.M."/>
            <person name="Sperisen C."/>
            <person name="Kredics L."/>
            <person name="Vagvoelgyi C."/>
            <person name="Patrignani A."/>
            <person name="Fitzpatrick D."/>
            <person name="Nagy I."/>
            <person name="Doyle S."/>
            <person name="Anderson J.B."/>
            <person name="Grigoriev I.V."/>
            <person name="Gueldener U."/>
            <person name="Muensterkoetter M."/>
            <person name="Nagy L.G."/>
        </authorList>
    </citation>
    <scope>NUCLEOTIDE SEQUENCE [LARGE SCALE GENOMIC DNA]</scope>
    <source>
        <strain evidence="4">C18/9</strain>
    </source>
</reference>
<dbReference type="AlphaFoldDB" id="A0A284S1M3"/>
<dbReference type="STRING" id="47428.A0A284S1M3"/>
<dbReference type="OrthoDB" id="2152029at2759"/>
<dbReference type="InterPro" id="IPR013094">
    <property type="entry name" value="AB_hydrolase_3"/>
</dbReference>
<dbReference type="EMBL" id="FUEG01000026">
    <property type="protein sequence ID" value="SJL14905.1"/>
    <property type="molecule type" value="Genomic_DNA"/>
</dbReference>
<feature type="domain" description="Alpha/beta hydrolase fold-3" evidence="2">
    <location>
        <begin position="94"/>
        <end position="316"/>
    </location>
</feature>
<dbReference type="Proteomes" id="UP000219338">
    <property type="component" value="Unassembled WGS sequence"/>
</dbReference>
<accession>A0A284S1M3</accession>
<gene>
    <name evidence="3" type="ORF">ARMOST_18381</name>
</gene>
<dbReference type="Pfam" id="PF07859">
    <property type="entry name" value="Abhydrolase_3"/>
    <property type="match status" value="1"/>
</dbReference>
<dbReference type="GO" id="GO:0016787">
    <property type="term" value="F:hydrolase activity"/>
    <property type="evidence" value="ECO:0007669"/>
    <property type="project" value="UniProtKB-KW"/>
</dbReference>
<protein>
    <recommendedName>
        <fullName evidence="2">Alpha/beta hydrolase fold-3 domain-containing protein</fullName>
    </recommendedName>
</protein>
<dbReference type="Gene3D" id="3.40.50.1820">
    <property type="entry name" value="alpha/beta hydrolase"/>
    <property type="match status" value="1"/>
</dbReference>
<evidence type="ECO:0000313" key="3">
    <source>
        <dbReference type="EMBL" id="SJL14905.1"/>
    </source>
</evidence>
<proteinExistence type="predicted"/>
<keyword evidence="1" id="KW-0378">Hydrolase</keyword>
<dbReference type="InterPro" id="IPR050300">
    <property type="entry name" value="GDXG_lipolytic_enzyme"/>
</dbReference>
<name>A0A284S1M3_ARMOS</name>
<keyword evidence="4" id="KW-1185">Reference proteome</keyword>
<dbReference type="InterPro" id="IPR029058">
    <property type="entry name" value="AB_hydrolase_fold"/>
</dbReference>
<sequence>MEKVYSQSLRPLYVLKRLIYSFFTPERSNTWRTIYTAASFRFTLDHSDFLSNMPSSLTNYLQWTQLHNLPATIDELPDGAHLLWIGPKRVDQVILYCHGGAYMMSCSGNVMTFCRYLQVELEQRNIHVGIAILAYKLLPDNPFPAQLREAKAALDTLLSAGAKPQNITLAGASAGGNLVLQMLTHMLHPLPSVDPIPEMRFRGVFLMSPWVCMKEDRDLPQHLLEAKHQYDSMSSLYGRLACRTLLKDIPDAQIPFVDPLEAPEDRFDGISRLAERVFVMWGEVECLREGQRTLCEKYIEPYHPRVEVYEQVSGIHCQPIWDSSWMANVGEPRIVEWFARLYTTDKEELM</sequence>